<dbReference type="EMBL" id="OB794066">
    <property type="protein sequence ID" value="CAD7429411.1"/>
    <property type="molecule type" value="Genomic_DNA"/>
</dbReference>
<evidence type="ECO:0000313" key="1">
    <source>
        <dbReference type="EMBL" id="CAD7429411.1"/>
    </source>
</evidence>
<name>A0A7R9EB64_9NEOP</name>
<accession>A0A7R9EB64</accession>
<reference evidence="1" key="1">
    <citation type="submission" date="2020-11" db="EMBL/GenBank/DDBJ databases">
        <authorList>
            <person name="Tran Van P."/>
        </authorList>
    </citation>
    <scope>NUCLEOTIDE SEQUENCE</scope>
</reference>
<organism evidence="1">
    <name type="scientific">Timema monikensis</name>
    <dbReference type="NCBI Taxonomy" id="170555"/>
    <lineage>
        <taxon>Eukaryota</taxon>
        <taxon>Metazoa</taxon>
        <taxon>Ecdysozoa</taxon>
        <taxon>Arthropoda</taxon>
        <taxon>Hexapoda</taxon>
        <taxon>Insecta</taxon>
        <taxon>Pterygota</taxon>
        <taxon>Neoptera</taxon>
        <taxon>Polyneoptera</taxon>
        <taxon>Phasmatodea</taxon>
        <taxon>Timematodea</taxon>
        <taxon>Timematoidea</taxon>
        <taxon>Timematidae</taxon>
        <taxon>Timema</taxon>
    </lineage>
</organism>
<proteinExistence type="predicted"/>
<sequence length="369" mass="41355">MDMWKSSDTMSYNWSAEEDMFCPSQGAKIKSFKFTKSIKLNGVLKLQALRKGFTLVKKQHDKGFLNIYTFQGSITRASKAFSIEIPCPLPKTGNVQCFLATHTTKFFEPKFLELLIGNIPEEDIEIVFMGLKGYVFILAVDLVTKQTPVLKLLFHSAHSVANILPLKVVSVTPDPVYKSLEYATAYLPTHVATVCGVHDKILCGDKVDLWLCQIQGDTHVVMKFKMLPNKGVTAVCTVVGTSNAITVTSYGNMYKMDVELCLNEERDSLVQMPMETDVESTESSEIFEAICSATKHLETLNYEIAKENRILEGISLAMRMDHLKMYFQVNVKVHDTGHFSSYIAEEHNPEMLFVLLPIVVRGNTSGLAL</sequence>
<dbReference type="AlphaFoldDB" id="A0A7R9EB64"/>
<protein>
    <submittedName>
        <fullName evidence="1">Uncharacterized protein</fullName>
    </submittedName>
</protein>
<gene>
    <name evidence="1" type="ORF">TMSB3V08_LOCUS6189</name>
</gene>